<keyword evidence="4" id="KW-1185">Reference proteome</keyword>
<gene>
    <name evidence="3" type="ORF">N800_00465</name>
</gene>
<dbReference type="Proteomes" id="UP000029998">
    <property type="component" value="Unassembled WGS sequence"/>
</dbReference>
<evidence type="ECO:0000313" key="3">
    <source>
        <dbReference type="EMBL" id="KGM55137.1"/>
    </source>
</evidence>
<accession>A0A0A0F135</accession>
<dbReference type="EMBL" id="AVPU01000007">
    <property type="protein sequence ID" value="KGM55137.1"/>
    <property type="molecule type" value="Genomic_DNA"/>
</dbReference>
<sequence length="308" mass="33099">METKANYVLIGAFSIVVTLFILLFALWAAKYSSERGWQDYLVIFNEPVTGLSEGSSVQYNGISVGTVKTLRLAPDDPRRVIAALRVQADTPVKSDTRAKLSMTGITGTPFIQLTGGSPTSPSLIDTDRRDVPVIQTEASALQNIADTANRLVARLDQVLSEENVKRISDTLAHLESMTGSVADQREDLRALIVNGRKASEQLTATLATTQGAVEDLDRELIGKLPPLIAKLDNTLTKLDGAVGGADALINENRGAIRSFTSDGLGQIGPTLTELRVLVRDLRRISDGIDAGAAGYLLGRDAPKEFEPK</sequence>
<organism evidence="3 4">
    <name type="scientific">Lysobacter daejeonensis GH1-9</name>
    <dbReference type="NCBI Taxonomy" id="1385517"/>
    <lineage>
        <taxon>Bacteria</taxon>
        <taxon>Pseudomonadati</taxon>
        <taxon>Pseudomonadota</taxon>
        <taxon>Gammaproteobacteria</taxon>
        <taxon>Lysobacterales</taxon>
        <taxon>Lysobacteraceae</taxon>
        <taxon>Aerolutibacter</taxon>
    </lineage>
</organism>
<dbReference type="PANTHER" id="PTHR36698">
    <property type="entry name" value="BLL5892 PROTEIN"/>
    <property type="match status" value="1"/>
</dbReference>
<dbReference type="Pfam" id="PF02470">
    <property type="entry name" value="MlaD"/>
    <property type="match status" value="1"/>
</dbReference>
<dbReference type="AlphaFoldDB" id="A0A0A0F135"/>
<dbReference type="PANTHER" id="PTHR36698:SF2">
    <property type="entry name" value="MCE_MLAD DOMAIN-CONTAINING PROTEIN"/>
    <property type="match status" value="1"/>
</dbReference>
<dbReference type="eggNOG" id="COG1463">
    <property type="taxonomic scope" value="Bacteria"/>
</dbReference>
<evidence type="ECO:0000256" key="1">
    <source>
        <dbReference type="SAM" id="Phobius"/>
    </source>
</evidence>
<protein>
    <submittedName>
        <fullName evidence="3">ABC transporter substrate-binding protein</fullName>
    </submittedName>
</protein>
<keyword evidence="1" id="KW-0472">Membrane</keyword>
<keyword evidence="1" id="KW-0812">Transmembrane</keyword>
<reference evidence="3 4" key="1">
    <citation type="submission" date="2013-08" db="EMBL/GenBank/DDBJ databases">
        <title>Genome sequencing of Lysobacter.</title>
        <authorList>
            <person name="Zhang S."/>
            <person name="Wang G."/>
        </authorList>
    </citation>
    <scope>NUCLEOTIDE SEQUENCE [LARGE SCALE GENOMIC DNA]</scope>
    <source>
        <strain evidence="3 4">GH1-9</strain>
    </source>
</reference>
<evidence type="ECO:0000259" key="2">
    <source>
        <dbReference type="Pfam" id="PF02470"/>
    </source>
</evidence>
<feature type="domain" description="Mce/MlaD" evidence="2">
    <location>
        <begin position="47"/>
        <end position="116"/>
    </location>
</feature>
<evidence type="ECO:0000313" key="4">
    <source>
        <dbReference type="Proteomes" id="UP000029998"/>
    </source>
</evidence>
<dbReference type="OrthoDB" id="9806984at2"/>
<feature type="transmembrane region" description="Helical" evidence="1">
    <location>
        <begin position="6"/>
        <end position="29"/>
    </location>
</feature>
<dbReference type="RefSeq" id="WP_036135939.1">
    <property type="nucleotide sequence ID" value="NZ_AVPU01000007.1"/>
</dbReference>
<dbReference type="InterPro" id="IPR003399">
    <property type="entry name" value="Mce/MlaD"/>
</dbReference>
<name>A0A0A0F135_9GAMM</name>
<proteinExistence type="predicted"/>
<keyword evidence="1" id="KW-1133">Transmembrane helix</keyword>
<comment type="caution">
    <text evidence="3">The sequence shown here is derived from an EMBL/GenBank/DDBJ whole genome shotgun (WGS) entry which is preliminary data.</text>
</comment>
<dbReference type="STRING" id="1385517.N800_00465"/>